<feature type="domain" description="HTH lysR-type" evidence="5">
    <location>
        <begin position="4"/>
        <end position="61"/>
    </location>
</feature>
<gene>
    <name evidence="6" type="ORF">I2501_19505</name>
</gene>
<name>A0A931B739_9ACTN</name>
<dbReference type="Pfam" id="PF00126">
    <property type="entry name" value="HTH_1"/>
    <property type="match status" value="1"/>
</dbReference>
<proteinExistence type="inferred from homology"/>
<organism evidence="6 7">
    <name type="scientific">Streptacidiphilus fuscans</name>
    <dbReference type="NCBI Taxonomy" id="2789292"/>
    <lineage>
        <taxon>Bacteria</taxon>
        <taxon>Bacillati</taxon>
        <taxon>Actinomycetota</taxon>
        <taxon>Actinomycetes</taxon>
        <taxon>Kitasatosporales</taxon>
        <taxon>Streptomycetaceae</taxon>
        <taxon>Streptacidiphilus</taxon>
    </lineage>
</organism>
<dbReference type="InterPro" id="IPR036390">
    <property type="entry name" value="WH_DNA-bd_sf"/>
</dbReference>
<dbReference type="RefSeq" id="WP_196195353.1">
    <property type="nucleotide sequence ID" value="NZ_JADPRT010000007.1"/>
</dbReference>
<dbReference type="SUPFAM" id="SSF53850">
    <property type="entry name" value="Periplasmic binding protein-like II"/>
    <property type="match status" value="1"/>
</dbReference>
<comment type="similarity">
    <text evidence="1">Belongs to the LysR transcriptional regulatory family.</text>
</comment>
<dbReference type="PROSITE" id="PS50931">
    <property type="entry name" value="HTH_LYSR"/>
    <property type="match status" value="1"/>
</dbReference>
<evidence type="ECO:0000256" key="1">
    <source>
        <dbReference type="ARBA" id="ARBA00009437"/>
    </source>
</evidence>
<evidence type="ECO:0000259" key="5">
    <source>
        <dbReference type="PROSITE" id="PS50931"/>
    </source>
</evidence>
<dbReference type="PANTHER" id="PTHR30346">
    <property type="entry name" value="TRANSCRIPTIONAL DUAL REGULATOR HCAR-RELATED"/>
    <property type="match status" value="1"/>
</dbReference>
<reference evidence="6" key="1">
    <citation type="submission" date="2020-11" db="EMBL/GenBank/DDBJ databases">
        <title>Isolation and identification of active actinomycetes.</title>
        <authorList>
            <person name="Yu B."/>
        </authorList>
    </citation>
    <scope>NUCLEOTIDE SEQUENCE</scope>
    <source>
        <strain evidence="6">NEAU-YB345</strain>
    </source>
</reference>
<evidence type="ECO:0000313" key="6">
    <source>
        <dbReference type="EMBL" id="MBF9070216.1"/>
    </source>
</evidence>
<dbReference type="InterPro" id="IPR000847">
    <property type="entry name" value="LysR_HTH_N"/>
</dbReference>
<dbReference type="GO" id="GO:0003700">
    <property type="term" value="F:DNA-binding transcription factor activity"/>
    <property type="evidence" value="ECO:0007669"/>
    <property type="project" value="InterPro"/>
</dbReference>
<dbReference type="CDD" id="cd08423">
    <property type="entry name" value="PBP2_LTTR_like_6"/>
    <property type="match status" value="1"/>
</dbReference>
<dbReference type="SUPFAM" id="SSF46785">
    <property type="entry name" value="Winged helix' DNA-binding domain"/>
    <property type="match status" value="1"/>
</dbReference>
<keyword evidence="4" id="KW-0804">Transcription</keyword>
<dbReference type="InterPro" id="IPR036388">
    <property type="entry name" value="WH-like_DNA-bd_sf"/>
</dbReference>
<comment type="caution">
    <text evidence="6">The sequence shown here is derived from an EMBL/GenBank/DDBJ whole genome shotgun (WGS) entry which is preliminary data.</text>
</comment>
<dbReference type="GO" id="GO:0032993">
    <property type="term" value="C:protein-DNA complex"/>
    <property type="evidence" value="ECO:0007669"/>
    <property type="project" value="TreeGrafter"/>
</dbReference>
<keyword evidence="7" id="KW-1185">Reference proteome</keyword>
<keyword evidence="2" id="KW-0805">Transcription regulation</keyword>
<dbReference type="InterPro" id="IPR005119">
    <property type="entry name" value="LysR_subst-bd"/>
</dbReference>
<evidence type="ECO:0000256" key="2">
    <source>
        <dbReference type="ARBA" id="ARBA00023015"/>
    </source>
</evidence>
<evidence type="ECO:0000313" key="7">
    <source>
        <dbReference type="Proteomes" id="UP000657385"/>
    </source>
</evidence>
<evidence type="ECO:0000256" key="4">
    <source>
        <dbReference type="ARBA" id="ARBA00023163"/>
    </source>
</evidence>
<dbReference type="Gene3D" id="1.10.10.10">
    <property type="entry name" value="Winged helix-like DNA-binding domain superfamily/Winged helix DNA-binding domain"/>
    <property type="match status" value="1"/>
</dbReference>
<dbReference type="Proteomes" id="UP000657385">
    <property type="component" value="Unassembled WGS sequence"/>
</dbReference>
<dbReference type="Gene3D" id="3.40.190.10">
    <property type="entry name" value="Periplasmic binding protein-like II"/>
    <property type="match status" value="2"/>
</dbReference>
<dbReference type="GO" id="GO:0003677">
    <property type="term" value="F:DNA binding"/>
    <property type="evidence" value="ECO:0007669"/>
    <property type="project" value="UniProtKB-KW"/>
</dbReference>
<protein>
    <submittedName>
        <fullName evidence="6">LysR family transcriptional regulator</fullName>
    </submittedName>
</protein>
<dbReference type="Pfam" id="PF03466">
    <property type="entry name" value="LysR_substrate"/>
    <property type="match status" value="1"/>
</dbReference>
<sequence>MIEWDLRKFRVLTELKRQGTVTATAQALSLTPSAVSQTLNSLSRQIGAPIVEPDGRRVRLTEVAHLLLRHGDAVFAQLEAAEAEIEAYLGGEEGLVRIGSFATGVEALVMPALDLLRQSRPTFQASVHEAEAAEVYTLLERGEIDVALSLAAHTDGAVAGGRLVSFPLLADPMDVALPAGHHLAGQAGLHLADLAEEAWVFGASGPWRDITLAACAEVGFAPIAAHTASDWGAILAIVQAGMGVALVPRLVDARRPGVRIRVLTEDQPRRHVIGAVRRGSETAPRLKVVVRSLQRVAEDRRRYNPSV</sequence>
<keyword evidence="3" id="KW-0238">DNA-binding</keyword>
<dbReference type="PANTHER" id="PTHR30346:SF29">
    <property type="entry name" value="LYSR SUBSTRATE-BINDING"/>
    <property type="match status" value="1"/>
</dbReference>
<evidence type="ECO:0000256" key="3">
    <source>
        <dbReference type="ARBA" id="ARBA00023125"/>
    </source>
</evidence>
<accession>A0A931B739</accession>
<dbReference type="AlphaFoldDB" id="A0A931B739"/>
<dbReference type="EMBL" id="JADPRT010000007">
    <property type="protein sequence ID" value="MBF9070216.1"/>
    <property type="molecule type" value="Genomic_DNA"/>
</dbReference>